<evidence type="ECO:0000256" key="3">
    <source>
        <dbReference type="ARBA" id="ARBA00012360"/>
    </source>
</evidence>
<keyword evidence="13" id="KW-1185">Reference proteome</keyword>
<keyword evidence="9" id="KW-0809">Transit peptide</keyword>
<dbReference type="CDD" id="cd19165">
    <property type="entry name" value="HemeO"/>
    <property type="match status" value="1"/>
</dbReference>
<feature type="compositionally biased region" description="Acidic residues" evidence="12">
    <location>
        <begin position="103"/>
        <end position="117"/>
    </location>
</feature>
<evidence type="ECO:0000256" key="5">
    <source>
        <dbReference type="ARBA" id="ARBA00022531"/>
    </source>
</evidence>
<evidence type="ECO:0000256" key="9">
    <source>
        <dbReference type="ARBA" id="ARBA00022946"/>
    </source>
</evidence>
<name>A0A6P5F4L4_ANACO</name>
<reference evidence="13" key="1">
    <citation type="journal article" date="2015" name="Nat. Genet.">
        <title>The pineapple genome and the evolution of CAM photosynthesis.</title>
        <authorList>
            <person name="Ming R."/>
            <person name="VanBuren R."/>
            <person name="Wai C.M."/>
            <person name="Tang H."/>
            <person name="Schatz M.C."/>
            <person name="Bowers J.E."/>
            <person name="Lyons E."/>
            <person name="Wang M.L."/>
            <person name="Chen J."/>
            <person name="Biggers E."/>
            <person name="Zhang J."/>
            <person name="Huang L."/>
            <person name="Zhang L."/>
            <person name="Miao W."/>
            <person name="Zhang J."/>
            <person name="Ye Z."/>
            <person name="Miao C."/>
            <person name="Lin Z."/>
            <person name="Wang H."/>
            <person name="Zhou H."/>
            <person name="Yim W.C."/>
            <person name="Priest H.D."/>
            <person name="Zheng C."/>
            <person name="Woodhouse M."/>
            <person name="Edger P.P."/>
            <person name="Guyot R."/>
            <person name="Guo H.B."/>
            <person name="Guo H."/>
            <person name="Zheng G."/>
            <person name="Singh R."/>
            <person name="Sharma A."/>
            <person name="Min X."/>
            <person name="Zheng Y."/>
            <person name="Lee H."/>
            <person name="Gurtowski J."/>
            <person name="Sedlazeck F.J."/>
            <person name="Harkess A."/>
            <person name="McKain M.R."/>
            <person name="Liao Z."/>
            <person name="Fang J."/>
            <person name="Liu J."/>
            <person name="Zhang X."/>
            <person name="Zhang Q."/>
            <person name="Hu W."/>
            <person name="Qin Y."/>
            <person name="Wang K."/>
            <person name="Chen L.Y."/>
            <person name="Shirley N."/>
            <person name="Lin Y.R."/>
            <person name="Liu L.Y."/>
            <person name="Hernandez A.G."/>
            <person name="Wright C.L."/>
            <person name="Bulone V."/>
            <person name="Tuskan G.A."/>
            <person name="Heath K."/>
            <person name="Zee F."/>
            <person name="Moore P.H."/>
            <person name="Sunkar R."/>
            <person name="Leebens-Mack J.H."/>
            <person name="Mockler T."/>
            <person name="Bennetzen J.L."/>
            <person name="Freeling M."/>
            <person name="Sankoff D."/>
            <person name="Paterson A.H."/>
            <person name="Zhu X."/>
            <person name="Yang X."/>
            <person name="Smith J.A."/>
            <person name="Cushman J.C."/>
            <person name="Paull R.E."/>
            <person name="Yu Q."/>
        </authorList>
    </citation>
    <scope>NUCLEOTIDE SEQUENCE [LARGE SCALE GENOMIC DNA]</scope>
    <source>
        <strain evidence="13">cv. F153</strain>
    </source>
</reference>
<dbReference type="PANTHER" id="PTHR35703:SF1">
    <property type="entry name" value="INACTIVE HEME OXYGENASE 2, CHLOROPLASTIC-RELATED"/>
    <property type="match status" value="1"/>
</dbReference>
<dbReference type="GeneID" id="109711759"/>
<dbReference type="PANTHER" id="PTHR35703">
    <property type="entry name" value="HEME OXYGENASE 1, CHLOROPLASTIC-RELATED"/>
    <property type="match status" value="1"/>
</dbReference>
<evidence type="ECO:0000256" key="8">
    <source>
        <dbReference type="ARBA" id="ARBA00022723"/>
    </source>
</evidence>
<accession>A0A6P5F4L4</accession>
<dbReference type="InterPro" id="IPR016951">
    <property type="entry name" value="Haem_Oase_decyc_pln"/>
</dbReference>
<evidence type="ECO:0000313" key="13">
    <source>
        <dbReference type="Proteomes" id="UP000515123"/>
    </source>
</evidence>
<dbReference type="InterPro" id="IPR002051">
    <property type="entry name" value="Haem_Oase"/>
</dbReference>
<keyword evidence="6" id="KW-0349">Heme</keyword>
<gene>
    <name evidence="14" type="primary">LOC109711759</name>
</gene>
<dbReference type="FunFam" id="1.20.910.10:FF:000005">
    <property type="entry name" value="Heme oxygenase 1"/>
    <property type="match status" value="1"/>
</dbReference>
<dbReference type="EC" id="1.14.14.18" evidence="3"/>
<keyword evidence="8" id="KW-0479">Metal-binding</keyword>
<dbReference type="Gene3D" id="1.20.910.10">
    <property type="entry name" value="Heme oxygenase-like"/>
    <property type="match status" value="1"/>
</dbReference>
<comment type="similarity">
    <text evidence="2">Belongs to the heme oxygenase family.</text>
</comment>
<dbReference type="GO" id="GO:0046872">
    <property type="term" value="F:metal ion binding"/>
    <property type="evidence" value="ECO:0007669"/>
    <property type="project" value="UniProtKB-KW"/>
</dbReference>
<evidence type="ECO:0000256" key="4">
    <source>
        <dbReference type="ARBA" id="ARBA00022528"/>
    </source>
</evidence>
<dbReference type="GO" id="GO:0006788">
    <property type="term" value="P:heme oxidation"/>
    <property type="evidence" value="ECO:0007669"/>
    <property type="project" value="InterPro"/>
</dbReference>
<protein>
    <recommendedName>
        <fullName evidence="3">heme oxygenase (biliverdin-producing)</fullName>
        <ecNumber evidence="3">1.14.14.18</ecNumber>
    </recommendedName>
</protein>
<feature type="region of interest" description="Disordered" evidence="12">
    <location>
        <begin position="41"/>
        <end position="68"/>
    </location>
</feature>
<keyword evidence="11" id="KW-0408">Iron</keyword>
<feature type="compositionally biased region" description="Low complexity" evidence="12">
    <location>
        <begin position="55"/>
        <end position="67"/>
    </location>
</feature>
<dbReference type="RefSeq" id="XP_020090562.1">
    <property type="nucleotide sequence ID" value="XM_020234973.1"/>
</dbReference>
<dbReference type="Pfam" id="PF01126">
    <property type="entry name" value="Heme_oxygenase"/>
    <property type="match status" value="1"/>
</dbReference>
<proteinExistence type="inferred from homology"/>
<dbReference type="GO" id="GO:0004392">
    <property type="term" value="F:heme oxygenase (decyclizing) activity"/>
    <property type="evidence" value="ECO:0007669"/>
    <property type="project" value="UniProtKB-EC"/>
</dbReference>
<evidence type="ECO:0000256" key="6">
    <source>
        <dbReference type="ARBA" id="ARBA00022617"/>
    </source>
</evidence>
<evidence type="ECO:0000256" key="12">
    <source>
        <dbReference type="SAM" id="MobiDB-lite"/>
    </source>
</evidence>
<keyword evidence="7" id="KW-0934">Plastid</keyword>
<sequence>MLTCVVASAPLRPLQSLSFPSKLHLFPQPYLSPIAHHFVVSTSSSSSSSPPPLTPTTTTTTTPTGPVVRKRKRYRKPYPGESEGIVEEMRFVAMRLRTPAPSGEEEEEEKGEVDSGEESWRPSVEGFVKYLVDSKLVFDTVERIVDESSDVAYVYFRKSGLERAASISKDLEWFKEQNIAIPEPSSPGITYADYLNELAESSAPSFLCHFYNIYFAHINGGIPIGRKVCEKLFEGRELEFYKWDSDVQLLLKDVREKLNKLGEHWSREEKNRCLREAAKSFRYSGRLIRLIIL</sequence>
<organism evidence="13 14">
    <name type="scientific">Ananas comosus</name>
    <name type="common">Pineapple</name>
    <name type="synonym">Ananas ananas</name>
    <dbReference type="NCBI Taxonomy" id="4615"/>
    <lineage>
        <taxon>Eukaryota</taxon>
        <taxon>Viridiplantae</taxon>
        <taxon>Streptophyta</taxon>
        <taxon>Embryophyta</taxon>
        <taxon>Tracheophyta</taxon>
        <taxon>Spermatophyta</taxon>
        <taxon>Magnoliopsida</taxon>
        <taxon>Liliopsida</taxon>
        <taxon>Poales</taxon>
        <taxon>Bromeliaceae</taxon>
        <taxon>Bromelioideae</taxon>
        <taxon>Ananas</taxon>
    </lineage>
</organism>
<evidence type="ECO:0000256" key="1">
    <source>
        <dbReference type="ARBA" id="ARBA00004229"/>
    </source>
</evidence>
<evidence type="ECO:0000256" key="2">
    <source>
        <dbReference type="ARBA" id="ARBA00006134"/>
    </source>
</evidence>
<dbReference type="GO" id="GO:0015979">
    <property type="term" value="P:photosynthesis"/>
    <property type="evidence" value="ECO:0007669"/>
    <property type="project" value="UniProtKB-KW"/>
</dbReference>
<reference evidence="14" key="2">
    <citation type="submission" date="2025-08" db="UniProtKB">
        <authorList>
            <consortium name="RefSeq"/>
        </authorList>
    </citation>
    <scope>IDENTIFICATION</scope>
    <source>
        <tissue evidence="14">Leaf</tissue>
    </source>
</reference>
<feature type="region of interest" description="Disordered" evidence="12">
    <location>
        <begin position="97"/>
        <end position="119"/>
    </location>
</feature>
<dbReference type="OrthoDB" id="652091at2759"/>
<dbReference type="GO" id="GO:0010024">
    <property type="term" value="P:phytochromobilin biosynthetic process"/>
    <property type="evidence" value="ECO:0007669"/>
    <property type="project" value="TreeGrafter"/>
</dbReference>
<dbReference type="InterPro" id="IPR016084">
    <property type="entry name" value="Haem_Oase-like_multi-hlx"/>
</dbReference>
<comment type="subcellular location">
    <subcellularLocation>
        <location evidence="1">Plastid</location>
        <location evidence="1">Chloroplast</location>
    </subcellularLocation>
</comment>
<keyword evidence="4" id="KW-0150">Chloroplast</keyword>
<evidence type="ECO:0000313" key="14">
    <source>
        <dbReference type="RefSeq" id="XP_020090562.1"/>
    </source>
</evidence>
<keyword evidence="5" id="KW-0602">Photosynthesis</keyword>
<dbReference type="SUPFAM" id="SSF48613">
    <property type="entry name" value="Heme oxygenase-like"/>
    <property type="match status" value="1"/>
</dbReference>
<keyword evidence="10" id="KW-0560">Oxidoreductase</keyword>
<evidence type="ECO:0000256" key="7">
    <source>
        <dbReference type="ARBA" id="ARBA00022640"/>
    </source>
</evidence>
<dbReference type="GO" id="GO:0009507">
    <property type="term" value="C:chloroplast"/>
    <property type="evidence" value="ECO:0007669"/>
    <property type="project" value="UniProtKB-SubCell"/>
</dbReference>
<evidence type="ECO:0000256" key="11">
    <source>
        <dbReference type="ARBA" id="ARBA00023004"/>
    </source>
</evidence>
<dbReference type="InterPro" id="IPR016053">
    <property type="entry name" value="Haem_Oase-like"/>
</dbReference>
<dbReference type="AlphaFoldDB" id="A0A6P5F4L4"/>
<evidence type="ECO:0000256" key="10">
    <source>
        <dbReference type="ARBA" id="ARBA00023002"/>
    </source>
</evidence>
<dbReference type="Proteomes" id="UP000515123">
    <property type="component" value="Linkage group 1"/>
</dbReference>